<dbReference type="GO" id="GO:0008982">
    <property type="term" value="F:protein-N(PI)-phosphohistidine-sugar phosphotransferase activity"/>
    <property type="evidence" value="ECO:0007669"/>
    <property type="project" value="InterPro"/>
</dbReference>
<dbReference type="PATRIC" id="fig|742742.3.peg.755"/>
<dbReference type="Pfam" id="PF03830">
    <property type="entry name" value="PTSIIB_sorb"/>
    <property type="match status" value="1"/>
</dbReference>
<reference evidence="9 10" key="1">
    <citation type="submission" date="2011-06" db="EMBL/GenBank/DDBJ databases">
        <title>The Genome Sequence of Collinsella tanakaei YIT 12063.</title>
        <authorList>
            <consortium name="The Broad Institute Genome Sequencing Platform"/>
            <person name="Earl A."/>
            <person name="Ward D."/>
            <person name="Feldgarden M."/>
            <person name="Gevers D."/>
            <person name="Morotomi M."/>
            <person name="Young S.K."/>
            <person name="Zeng Q."/>
            <person name="Gargeya S."/>
            <person name="Fitzgerald M."/>
            <person name="Haas B."/>
            <person name="Abouelleil A."/>
            <person name="Alvarado L."/>
            <person name="Arachchi H.M."/>
            <person name="Berlin A."/>
            <person name="Brown A."/>
            <person name="Chapman S.B."/>
            <person name="Chen Z."/>
            <person name="Dunbar C."/>
            <person name="Freedman E."/>
            <person name="Gearin G."/>
            <person name="Gellesch M."/>
            <person name="Goldberg J."/>
            <person name="Griggs A."/>
            <person name="Gujja S."/>
            <person name="Heiman D."/>
            <person name="Howarth C."/>
            <person name="Larson L."/>
            <person name="Lui A."/>
            <person name="MacDonald P.J.P."/>
            <person name="Mehta T."/>
            <person name="Montmayeur A."/>
            <person name="Murphy C."/>
            <person name="Neiman D."/>
            <person name="Pearson M."/>
            <person name="Priest M."/>
            <person name="Roberts A."/>
            <person name="Saif S."/>
            <person name="Shea T."/>
            <person name="Shenoy N."/>
            <person name="Sisk P."/>
            <person name="Stolte C."/>
            <person name="Sykes S."/>
            <person name="Wortman J."/>
            <person name="Nusbaum C."/>
            <person name="Birren B."/>
        </authorList>
    </citation>
    <scope>NUCLEOTIDE SEQUENCE [LARGE SCALE GENOMIC DNA]</scope>
    <source>
        <strain evidence="9 10">YIT 12063</strain>
    </source>
</reference>
<evidence type="ECO:0000313" key="10">
    <source>
        <dbReference type="Proteomes" id="UP000004830"/>
    </source>
</evidence>
<protein>
    <recommendedName>
        <fullName evidence="8">PTS EIIB type-4 domain-containing protein</fullName>
    </recommendedName>
</protein>
<evidence type="ECO:0000256" key="3">
    <source>
        <dbReference type="ARBA" id="ARBA00022490"/>
    </source>
</evidence>
<evidence type="ECO:0000256" key="4">
    <source>
        <dbReference type="ARBA" id="ARBA00022597"/>
    </source>
</evidence>
<name>G1WH60_9ACTN</name>
<keyword evidence="4" id="KW-0762">Sugar transport</keyword>
<dbReference type="SUPFAM" id="SSF52728">
    <property type="entry name" value="PTS IIb component"/>
    <property type="match status" value="1"/>
</dbReference>
<feature type="domain" description="PTS EIIB type-4" evidence="8">
    <location>
        <begin position="11"/>
        <end position="174"/>
    </location>
</feature>
<dbReference type="GO" id="GO:0016301">
    <property type="term" value="F:kinase activity"/>
    <property type="evidence" value="ECO:0007669"/>
    <property type="project" value="UniProtKB-KW"/>
</dbReference>
<gene>
    <name evidence="9" type="ORF">HMPREF9452_00781</name>
</gene>
<dbReference type="InterPro" id="IPR004720">
    <property type="entry name" value="PTS_IIB_sorbose-sp"/>
</dbReference>
<keyword evidence="7" id="KW-0418">Kinase</keyword>
<dbReference type="InterPro" id="IPR036667">
    <property type="entry name" value="PTS_IIB_sorbose-sp_sf"/>
</dbReference>
<dbReference type="STRING" id="742742.HMPREF9452_00781"/>
<keyword evidence="3" id="KW-0963">Cytoplasm</keyword>
<dbReference type="Gene3D" id="3.40.35.10">
    <property type="entry name" value="Phosphotransferase system, sorbose subfamily IIB component"/>
    <property type="match status" value="1"/>
</dbReference>
<evidence type="ECO:0000256" key="2">
    <source>
        <dbReference type="ARBA" id="ARBA00022448"/>
    </source>
</evidence>
<keyword evidence="10" id="KW-1185">Reference proteome</keyword>
<evidence type="ECO:0000256" key="6">
    <source>
        <dbReference type="ARBA" id="ARBA00022683"/>
    </source>
</evidence>
<accession>G1WH60</accession>
<dbReference type="eggNOG" id="COG3444">
    <property type="taxonomic scope" value="Bacteria"/>
</dbReference>
<dbReference type="AlphaFoldDB" id="G1WH60"/>
<evidence type="ECO:0000256" key="5">
    <source>
        <dbReference type="ARBA" id="ARBA00022679"/>
    </source>
</evidence>
<evidence type="ECO:0000256" key="1">
    <source>
        <dbReference type="ARBA" id="ARBA00004496"/>
    </source>
</evidence>
<dbReference type="GO" id="GO:0005737">
    <property type="term" value="C:cytoplasm"/>
    <property type="evidence" value="ECO:0007669"/>
    <property type="project" value="UniProtKB-SubCell"/>
</dbReference>
<dbReference type="GO" id="GO:0009401">
    <property type="term" value="P:phosphoenolpyruvate-dependent sugar phosphotransferase system"/>
    <property type="evidence" value="ECO:0007669"/>
    <property type="project" value="UniProtKB-KW"/>
</dbReference>
<comment type="subcellular location">
    <subcellularLocation>
        <location evidence="1">Cytoplasm</location>
    </subcellularLocation>
</comment>
<comment type="caution">
    <text evidence="9">The sequence shown here is derived from an EMBL/GenBank/DDBJ whole genome shotgun (WGS) entry which is preliminary data.</text>
</comment>
<evidence type="ECO:0000259" key="8">
    <source>
        <dbReference type="PROSITE" id="PS51101"/>
    </source>
</evidence>
<evidence type="ECO:0000313" key="9">
    <source>
        <dbReference type="EMBL" id="EGX67079.1"/>
    </source>
</evidence>
<evidence type="ECO:0000256" key="7">
    <source>
        <dbReference type="ARBA" id="ARBA00022777"/>
    </source>
</evidence>
<keyword evidence="5" id="KW-0808">Transferase</keyword>
<dbReference type="EMBL" id="ADLS01000009">
    <property type="protein sequence ID" value="EGX67079.1"/>
    <property type="molecule type" value="Genomic_DNA"/>
</dbReference>
<keyword evidence="2" id="KW-0813">Transport</keyword>
<organism evidence="9 10">
    <name type="scientific">Collinsella tanakaei YIT 12063</name>
    <dbReference type="NCBI Taxonomy" id="742742"/>
    <lineage>
        <taxon>Bacteria</taxon>
        <taxon>Bacillati</taxon>
        <taxon>Actinomycetota</taxon>
        <taxon>Coriobacteriia</taxon>
        <taxon>Coriobacteriales</taxon>
        <taxon>Coriobacteriaceae</taxon>
        <taxon>Collinsella</taxon>
    </lineage>
</organism>
<sequence>MEFVVLKGVKDVADIALCRIDSRLIHGQVMTKWVNQSQANRIIVVSDDLANDDFMRSIYLMSAPEGIKVDCFTKRQTIDSFADGRFGAGRVLLLLPDLASMKELVDCGVNVTSIQVGGLGGAPNRKVVFQNITLDDADAAVLDDLSSRGIEIYFQTIPEDAPQGVESILKKYRS</sequence>
<dbReference type="PROSITE" id="PS51101">
    <property type="entry name" value="PTS_EIIB_TYPE_4"/>
    <property type="match status" value="1"/>
</dbReference>
<dbReference type="Proteomes" id="UP000004830">
    <property type="component" value="Unassembled WGS sequence"/>
</dbReference>
<proteinExistence type="predicted"/>
<keyword evidence="6" id="KW-0598">Phosphotransferase system</keyword>
<dbReference type="HOGENOM" id="CLU_116175_1_0_11"/>